<organism evidence="1">
    <name type="scientific">Ranid herpesvirus 4</name>
    <dbReference type="NCBI Taxonomy" id="2849006"/>
    <lineage>
        <taxon>Viruses</taxon>
        <taxon>Duplodnaviria</taxon>
        <taxon>Heunggongvirae</taxon>
        <taxon>Peploviricota</taxon>
        <taxon>Herviviricetes</taxon>
        <taxon>Herpesvirales</taxon>
    </lineage>
</organism>
<reference evidence="1" key="2">
    <citation type="submission" date="2021-04" db="EMBL/GenBank/DDBJ databases">
        <authorList>
            <person name="Chen X."/>
            <person name="Shi M."/>
            <person name="Wu W."/>
        </authorList>
    </citation>
    <scope>NUCLEOTIDE SEQUENCE</scope>
    <source>
        <strain evidence="1">Cxx6</strain>
    </source>
</reference>
<sequence length="412" mass="48404">MDLEHITTFGNLTPVVYGPVLVKDQQPCSPYIFPSSDPNILYTSDLPPPELLSTQASPLYETIMPPITANIECSPSKSAFAYTYETESMSSDHKPVKCSLYPKDRNKPKTVLNDKSLYSPQYHHCLPVVLNSRLITKTHRSKFTTGHIPIQPNEKTGQYDEETMFLFAQHYVIFRANLHFYERWIAQHHYYYNENHRLLKNVSQQLSRSNTDVLGKVRRVITEPLFYNEYDKENFLKVNLKRAKFCTNPRNYNKRKSHSDCLKDICDQMCIVQVKMYFYCILSLKKLYLKETKLREQYSEDAFFSHLLSHDNWMVRRATQILLINTTAPSICAFCPYDSDCNHKCPMCDVCHITFEDCKFFYNAKIAQVMLHFVRVYITNFEANSYRSEVFQAMREVYNLRTCSDCFKPVYD</sequence>
<accession>A0A8F3CIM3</accession>
<proteinExistence type="predicted"/>
<evidence type="ECO:0000313" key="1">
    <source>
        <dbReference type="EMBL" id="QWY26462.1"/>
    </source>
</evidence>
<dbReference type="EMBL" id="MZ244212">
    <property type="protein sequence ID" value="QWY26462.1"/>
    <property type="molecule type" value="Genomic_DNA"/>
</dbReference>
<name>A0A8F3CIM3_9VIRU</name>
<protein>
    <submittedName>
        <fullName evidence="1">Uncharacterized protein</fullName>
    </submittedName>
</protein>
<reference evidence="1" key="1">
    <citation type="journal article" date="2021" name="Viruses">
        <title>Discovery and Characterization of Actively Replicating DNA and Retro-Transcribing Viruses in Lower Vertebrate Hosts Based on RNA Sequencing.</title>
        <authorList>
            <person name="Chen X.X."/>
            <person name="Wu W.C."/>
            <person name="Shi M."/>
        </authorList>
    </citation>
    <scope>NUCLEOTIDE SEQUENCE</scope>
    <source>
        <strain evidence="1">Cxx6</strain>
    </source>
</reference>